<dbReference type="InterPro" id="IPR046887">
    <property type="entry name" value="RsmE_PUA-like"/>
</dbReference>
<name>A0AAF0YWK8_9CORY</name>
<evidence type="ECO:0000256" key="11">
    <source>
        <dbReference type="ARBA" id="ARBA00047944"/>
    </source>
</evidence>
<evidence type="ECO:0000256" key="7">
    <source>
        <dbReference type="ARBA" id="ARBA00022603"/>
    </source>
</evidence>
<dbReference type="Gene3D" id="3.40.1280.10">
    <property type="match status" value="1"/>
</dbReference>
<dbReference type="InterPro" id="IPR006700">
    <property type="entry name" value="RsmE"/>
</dbReference>
<dbReference type="CDD" id="cd18084">
    <property type="entry name" value="RsmE-like"/>
    <property type="match status" value="1"/>
</dbReference>
<dbReference type="InterPro" id="IPR029028">
    <property type="entry name" value="Alpha/beta_knot_MTases"/>
</dbReference>
<evidence type="ECO:0000313" key="16">
    <source>
        <dbReference type="Proteomes" id="UP000234560"/>
    </source>
</evidence>
<evidence type="ECO:0000259" key="13">
    <source>
        <dbReference type="Pfam" id="PF04452"/>
    </source>
</evidence>
<feature type="domain" description="Ribosomal RNA small subunit methyltransferase E methyltransferase" evidence="13">
    <location>
        <begin position="77"/>
        <end position="229"/>
    </location>
</feature>
<gene>
    <name evidence="15" type="ORF">CYJ47_03505</name>
</gene>
<dbReference type="SUPFAM" id="SSF88697">
    <property type="entry name" value="PUA domain-like"/>
    <property type="match status" value="1"/>
</dbReference>
<evidence type="ECO:0000256" key="3">
    <source>
        <dbReference type="ARBA" id="ARBA00012328"/>
    </source>
</evidence>
<reference evidence="15" key="2">
    <citation type="submission" date="2023-10" db="EMBL/GenBank/DDBJ databases">
        <authorList>
            <person name="Choi B."/>
        </authorList>
    </citation>
    <scope>NUCLEOTIDE SEQUENCE</scope>
    <source>
        <strain evidence="15">UMB0763</strain>
    </source>
</reference>
<dbReference type="RefSeq" id="WP_101678397.1">
    <property type="nucleotide sequence ID" value="NZ_CAMYCO010000016.1"/>
</dbReference>
<feature type="domain" description="Ribosomal RNA small subunit methyltransferase E PUA-like" evidence="14">
    <location>
        <begin position="19"/>
        <end position="66"/>
    </location>
</feature>
<evidence type="ECO:0000256" key="12">
    <source>
        <dbReference type="PIRNR" id="PIRNR015601"/>
    </source>
</evidence>
<keyword evidence="7 12" id="KW-0489">Methyltransferase</keyword>
<keyword evidence="8 12" id="KW-0808">Transferase</keyword>
<evidence type="ECO:0000259" key="14">
    <source>
        <dbReference type="Pfam" id="PF20260"/>
    </source>
</evidence>
<evidence type="ECO:0000313" key="15">
    <source>
        <dbReference type="EMBL" id="WOT02851.1"/>
    </source>
</evidence>
<dbReference type="GO" id="GO:0070475">
    <property type="term" value="P:rRNA base methylation"/>
    <property type="evidence" value="ECO:0007669"/>
    <property type="project" value="TreeGrafter"/>
</dbReference>
<dbReference type="GO" id="GO:0005737">
    <property type="term" value="C:cytoplasm"/>
    <property type="evidence" value="ECO:0007669"/>
    <property type="project" value="UniProtKB-SubCell"/>
</dbReference>
<keyword evidence="5 12" id="KW-0963">Cytoplasm</keyword>
<evidence type="ECO:0000256" key="1">
    <source>
        <dbReference type="ARBA" id="ARBA00004496"/>
    </source>
</evidence>
<reference evidence="15" key="1">
    <citation type="submission" date="2017-12" db="EMBL/GenBank/DDBJ databases">
        <authorList>
            <person name="Thomas-White K."/>
            <person name="Wolfe A.J."/>
        </authorList>
    </citation>
    <scope>NUCLEOTIDE SEQUENCE</scope>
    <source>
        <strain evidence="15">UMB0763</strain>
    </source>
</reference>
<sequence>MTAATFVVDEAPAPGPFVLTGPEGRHAVTVKRMAIGETVWLVDGHGSRSTATVTRAEGKDNLHVEVTDRVPLPPATPTVTVIQALPKSDRQELTVDLLTQGGADVIVPWEAERCIAKWQPKKAAKWENAAVAAAKQSRRARFPHIMKPNALDEALDGADLVLVLHEEAARPLSAVDFSGVKSVVLIVGPEGGLSPAEVERFTEAGAHPVLLGPEVLRTATAGFAALAAIGVKTSRWLVES</sequence>
<keyword evidence="9 12" id="KW-0949">S-adenosyl-L-methionine</keyword>
<comment type="subcellular location">
    <subcellularLocation>
        <location evidence="1 12">Cytoplasm</location>
    </subcellularLocation>
</comment>
<evidence type="ECO:0000256" key="9">
    <source>
        <dbReference type="ARBA" id="ARBA00022691"/>
    </source>
</evidence>
<evidence type="ECO:0000256" key="5">
    <source>
        <dbReference type="ARBA" id="ARBA00022490"/>
    </source>
</evidence>
<dbReference type="AlphaFoldDB" id="A0AAF0YWK8"/>
<evidence type="ECO:0000256" key="4">
    <source>
        <dbReference type="ARBA" id="ARBA00013673"/>
    </source>
</evidence>
<evidence type="ECO:0000256" key="8">
    <source>
        <dbReference type="ARBA" id="ARBA00022679"/>
    </source>
</evidence>
<proteinExistence type="inferred from homology"/>
<dbReference type="GO" id="GO:0070042">
    <property type="term" value="F:rRNA (uridine-N3-)-methyltransferase activity"/>
    <property type="evidence" value="ECO:0007669"/>
    <property type="project" value="TreeGrafter"/>
</dbReference>
<dbReference type="PIRSF" id="PIRSF015601">
    <property type="entry name" value="MTase_slr0722"/>
    <property type="match status" value="1"/>
</dbReference>
<comment type="similarity">
    <text evidence="2 12">Belongs to the RNA methyltransferase RsmE family.</text>
</comment>
<dbReference type="PANTHER" id="PTHR30027">
    <property type="entry name" value="RIBOSOMAL RNA SMALL SUBUNIT METHYLTRANSFERASE E"/>
    <property type="match status" value="1"/>
</dbReference>
<dbReference type="SUPFAM" id="SSF75217">
    <property type="entry name" value="alpha/beta knot"/>
    <property type="match status" value="1"/>
</dbReference>
<protein>
    <recommendedName>
        <fullName evidence="4 12">Ribosomal RNA small subunit methyltransferase E</fullName>
        <ecNumber evidence="3 12">2.1.1.193</ecNumber>
    </recommendedName>
</protein>
<evidence type="ECO:0000256" key="2">
    <source>
        <dbReference type="ARBA" id="ARBA00005528"/>
    </source>
</evidence>
<dbReference type="KEGG" id="cpyr:CYJ47_03505"/>
<evidence type="ECO:0000256" key="10">
    <source>
        <dbReference type="ARBA" id="ARBA00025699"/>
    </source>
</evidence>
<dbReference type="InterPro" id="IPR046886">
    <property type="entry name" value="RsmE_MTase_dom"/>
</dbReference>
<organism evidence="15 16">
    <name type="scientific">Corynebacterium pyruviciproducens</name>
    <dbReference type="NCBI Taxonomy" id="598660"/>
    <lineage>
        <taxon>Bacteria</taxon>
        <taxon>Bacillati</taxon>
        <taxon>Actinomycetota</taxon>
        <taxon>Actinomycetes</taxon>
        <taxon>Mycobacteriales</taxon>
        <taxon>Corynebacteriaceae</taxon>
        <taxon>Corynebacterium</taxon>
    </lineage>
</organism>
<comment type="catalytic activity">
    <reaction evidence="11 12">
        <text>uridine(1498) in 16S rRNA + S-adenosyl-L-methionine = N(3)-methyluridine(1498) in 16S rRNA + S-adenosyl-L-homocysteine + H(+)</text>
        <dbReference type="Rhea" id="RHEA:42920"/>
        <dbReference type="Rhea" id="RHEA-COMP:10283"/>
        <dbReference type="Rhea" id="RHEA-COMP:10284"/>
        <dbReference type="ChEBI" id="CHEBI:15378"/>
        <dbReference type="ChEBI" id="CHEBI:57856"/>
        <dbReference type="ChEBI" id="CHEBI:59789"/>
        <dbReference type="ChEBI" id="CHEBI:65315"/>
        <dbReference type="ChEBI" id="CHEBI:74502"/>
        <dbReference type="EC" id="2.1.1.193"/>
    </reaction>
</comment>
<dbReference type="Proteomes" id="UP000234560">
    <property type="component" value="Chromosome"/>
</dbReference>
<accession>A0AAF0YWK8</accession>
<dbReference type="InterPro" id="IPR029026">
    <property type="entry name" value="tRNA_m1G_MTases_N"/>
</dbReference>
<dbReference type="NCBIfam" id="NF008693">
    <property type="entry name" value="PRK11713.2-3"/>
    <property type="match status" value="1"/>
</dbReference>
<dbReference type="Gene3D" id="2.40.240.20">
    <property type="entry name" value="Hypothetical PUA domain-like, domain 1"/>
    <property type="match status" value="1"/>
</dbReference>
<comment type="function">
    <text evidence="10 12">Specifically methylates the N3 position of the uracil ring of uridine 1498 (m3U1498) in 16S rRNA. Acts on the fully assembled 30S ribosomal subunit.</text>
</comment>
<evidence type="ECO:0000256" key="6">
    <source>
        <dbReference type="ARBA" id="ARBA00022552"/>
    </source>
</evidence>
<dbReference type="EMBL" id="CP136958">
    <property type="protein sequence ID" value="WOT02851.1"/>
    <property type="molecule type" value="Genomic_DNA"/>
</dbReference>
<dbReference type="Pfam" id="PF04452">
    <property type="entry name" value="Methyltrans_RNA"/>
    <property type="match status" value="1"/>
</dbReference>
<dbReference type="PANTHER" id="PTHR30027:SF3">
    <property type="entry name" value="16S RRNA (URACIL(1498)-N(3))-METHYLTRANSFERASE"/>
    <property type="match status" value="1"/>
</dbReference>
<dbReference type="NCBIfam" id="TIGR00046">
    <property type="entry name" value="RsmE family RNA methyltransferase"/>
    <property type="match status" value="1"/>
</dbReference>
<dbReference type="InterPro" id="IPR015947">
    <property type="entry name" value="PUA-like_sf"/>
</dbReference>
<dbReference type="Pfam" id="PF20260">
    <property type="entry name" value="PUA_4"/>
    <property type="match status" value="1"/>
</dbReference>
<dbReference type="EC" id="2.1.1.193" evidence="3 12"/>
<keyword evidence="6 12" id="KW-0698">rRNA processing</keyword>